<evidence type="ECO:0000313" key="2">
    <source>
        <dbReference type="Proteomes" id="UP001148662"/>
    </source>
</evidence>
<gene>
    <name evidence="1" type="ORF">NM688_g4117</name>
</gene>
<dbReference type="EMBL" id="JANHOG010000653">
    <property type="protein sequence ID" value="KAJ3552502.1"/>
    <property type="molecule type" value="Genomic_DNA"/>
</dbReference>
<name>A0ACC1T419_9APHY</name>
<proteinExistence type="predicted"/>
<organism evidence="1 2">
    <name type="scientific">Phlebia brevispora</name>
    <dbReference type="NCBI Taxonomy" id="194682"/>
    <lineage>
        <taxon>Eukaryota</taxon>
        <taxon>Fungi</taxon>
        <taxon>Dikarya</taxon>
        <taxon>Basidiomycota</taxon>
        <taxon>Agaricomycotina</taxon>
        <taxon>Agaricomycetes</taxon>
        <taxon>Polyporales</taxon>
        <taxon>Meruliaceae</taxon>
        <taxon>Phlebia</taxon>
    </lineage>
</organism>
<accession>A0ACC1T419</accession>
<reference evidence="1" key="1">
    <citation type="submission" date="2022-07" db="EMBL/GenBank/DDBJ databases">
        <title>Genome Sequence of Phlebia brevispora.</title>
        <authorList>
            <person name="Buettner E."/>
        </authorList>
    </citation>
    <scope>NUCLEOTIDE SEQUENCE</scope>
    <source>
        <strain evidence="1">MPL23</strain>
    </source>
</reference>
<sequence length="321" mass="35398">MSSTRMPLLLGTGLTGLPGSPGRFSDAAEIQKWIDVLVEHGYPYIDCARVYGNGTAEELLSKLDLKGSQVDTKILPQTPGDHAPEKLKTTFSLSLAALGPNIKIRVFYLHAPDRSVPFEDTLEAVNDLYKQGLFHEFGLSNYMAFEVAEIVGICKRRGFVPPTVYQGVYNMLFRGPEAELFPCLRKFGIKFAAYSVLAGGLLTGKYIDNATPAPGSHFDPNWRLGGFYAARFGHAMQAIKKVKEIAEKHNLQLTDVAYRWLVHHSAMVPEDHGIIVGGNNVSQIEKAIVECEKGPLPEEVVAVCEETWNEVKGAVTANYWV</sequence>
<evidence type="ECO:0000313" key="1">
    <source>
        <dbReference type="EMBL" id="KAJ3552502.1"/>
    </source>
</evidence>
<protein>
    <submittedName>
        <fullName evidence="1">Uncharacterized protein</fullName>
    </submittedName>
</protein>
<keyword evidence="2" id="KW-1185">Reference proteome</keyword>
<comment type="caution">
    <text evidence="1">The sequence shown here is derived from an EMBL/GenBank/DDBJ whole genome shotgun (WGS) entry which is preliminary data.</text>
</comment>
<dbReference type="Proteomes" id="UP001148662">
    <property type="component" value="Unassembled WGS sequence"/>
</dbReference>